<dbReference type="InterPro" id="IPR036322">
    <property type="entry name" value="WD40_repeat_dom_sf"/>
</dbReference>
<dbReference type="SUPFAM" id="SSF50978">
    <property type="entry name" value="WD40 repeat-like"/>
    <property type="match status" value="1"/>
</dbReference>
<dbReference type="InterPro" id="IPR048720">
    <property type="entry name" value="PROPPIN"/>
</dbReference>
<evidence type="ECO:0000256" key="1">
    <source>
        <dbReference type="ARBA" id="ARBA00022574"/>
    </source>
</evidence>
<reference evidence="5 6" key="1">
    <citation type="submission" date="2016-02" db="EMBL/GenBank/DDBJ databases">
        <title>Complete genome sequence and transcriptome regulation of the pentose utilising yeast Sugiyamaella lignohabitans.</title>
        <authorList>
            <person name="Bellasio M."/>
            <person name="Peymann A."/>
            <person name="Valli M."/>
            <person name="Sipitzky M."/>
            <person name="Graf A."/>
            <person name="Sauer M."/>
            <person name="Marx H."/>
            <person name="Mattanovich D."/>
        </authorList>
    </citation>
    <scope>NUCLEOTIDE SEQUENCE [LARGE SCALE GENOMIC DNA]</scope>
    <source>
        <strain evidence="5 6">CBS 10342</strain>
    </source>
</reference>
<dbReference type="PANTHER" id="PTHR11227">
    <property type="entry name" value="WD-REPEAT PROTEIN INTERACTING WITH PHOSPHOINOSIDES WIPI -RELATED"/>
    <property type="match status" value="1"/>
</dbReference>
<dbReference type="SMART" id="SM00320">
    <property type="entry name" value="WD40"/>
    <property type="match status" value="2"/>
</dbReference>
<keyword evidence="2" id="KW-0677">Repeat</keyword>
<dbReference type="Gene3D" id="2.130.10.10">
    <property type="entry name" value="YVTN repeat-like/Quinoprotein amine dehydrogenase"/>
    <property type="match status" value="1"/>
</dbReference>
<proteinExistence type="inferred from homology"/>
<name>A0A167DD30_9ASCO</name>
<dbReference type="InterPro" id="IPR015943">
    <property type="entry name" value="WD40/YVTN_repeat-like_dom_sf"/>
</dbReference>
<dbReference type="RefSeq" id="XP_018735257.1">
    <property type="nucleotide sequence ID" value="XM_018877901.1"/>
</dbReference>
<accession>A0A167DD30</accession>
<dbReference type="KEGG" id="slb:AWJ20_1050"/>
<gene>
    <name evidence="5" type="primary">ATG18</name>
    <name evidence="5" type="ORF">AWJ20_1050</name>
</gene>
<dbReference type="InterPro" id="IPR001680">
    <property type="entry name" value="WD40_rpt"/>
</dbReference>
<feature type="region of interest" description="Disordered" evidence="4">
    <location>
        <begin position="178"/>
        <end position="261"/>
    </location>
</feature>
<keyword evidence="6" id="KW-1185">Reference proteome</keyword>
<dbReference type="AlphaFoldDB" id="A0A167DD30"/>
<evidence type="ECO:0000256" key="2">
    <source>
        <dbReference type="ARBA" id="ARBA00022737"/>
    </source>
</evidence>
<dbReference type="Proteomes" id="UP000189580">
    <property type="component" value="Chromosome a"/>
</dbReference>
<evidence type="ECO:0000313" key="6">
    <source>
        <dbReference type="Proteomes" id="UP000189580"/>
    </source>
</evidence>
<evidence type="ECO:0000256" key="4">
    <source>
        <dbReference type="SAM" id="MobiDB-lite"/>
    </source>
</evidence>
<protein>
    <submittedName>
        <fullName evidence="5">Phosphoinositide binding protein ATG18</fullName>
    </submittedName>
</protein>
<dbReference type="Pfam" id="PF21032">
    <property type="entry name" value="PROPPIN"/>
    <property type="match status" value="1"/>
</dbReference>
<dbReference type="GeneID" id="30032810"/>
<keyword evidence="1" id="KW-0853">WD repeat</keyword>
<feature type="compositionally biased region" description="Low complexity" evidence="4">
    <location>
        <begin position="202"/>
        <end position="218"/>
    </location>
</feature>
<comment type="similarity">
    <text evidence="3">Belongs to the WD repeat PROPPIN family.</text>
</comment>
<dbReference type="GO" id="GO:0005737">
    <property type="term" value="C:cytoplasm"/>
    <property type="evidence" value="ECO:0007669"/>
    <property type="project" value="UniProtKB-ARBA"/>
</dbReference>
<sequence>MKLLHTIETAPNPNAVCSLSASSENCYMVYPSAAPVSSGLSIGSGVGGAGIGITGNGGAGGAGGATAVTSPNRTGELKIFDCISLQPVNVIEAHKGPLSVVTLNNDGTLLATASDKGTIIRIFAVPSGQKLYQFRRGTYPSKIFSINFNLNSTLLCVSSATETVHIFKLSTKSGAKVLAQGSNPQPGLPTGYSNNSADGTTSVSEGSNANSTSSSASVDGPGDSSITREDDDSDGDLGTGGVSGDGLSSEPVGPVRSESQGRFSGTAAMGFIRKQSISKHVAGYLPNAVSNILEPKTRDFAYFKLPAPPGVKSVVAFSNSSTHALVVTSEGYFYQYAIDLDNGGECELVKQFSLLDSEEY</sequence>
<dbReference type="EMBL" id="CP014501">
    <property type="protein sequence ID" value="ANB12780.1"/>
    <property type="molecule type" value="Genomic_DNA"/>
</dbReference>
<dbReference type="OrthoDB" id="1667587at2759"/>
<organism evidence="5 6">
    <name type="scientific">Sugiyamaella lignohabitans</name>
    <dbReference type="NCBI Taxonomy" id="796027"/>
    <lineage>
        <taxon>Eukaryota</taxon>
        <taxon>Fungi</taxon>
        <taxon>Dikarya</taxon>
        <taxon>Ascomycota</taxon>
        <taxon>Saccharomycotina</taxon>
        <taxon>Dipodascomycetes</taxon>
        <taxon>Dipodascales</taxon>
        <taxon>Trichomonascaceae</taxon>
        <taxon>Sugiyamaella</taxon>
    </lineage>
</organism>
<evidence type="ECO:0000256" key="3">
    <source>
        <dbReference type="ARBA" id="ARBA00025740"/>
    </source>
</evidence>
<feature type="compositionally biased region" description="Polar residues" evidence="4">
    <location>
        <begin position="180"/>
        <end position="201"/>
    </location>
</feature>
<evidence type="ECO:0000313" key="5">
    <source>
        <dbReference type="EMBL" id="ANB12780.1"/>
    </source>
</evidence>